<accession>A0A6I0DFU3</accession>
<dbReference type="PANTHER" id="PTHR47505">
    <property type="entry name" value="DNA UTILIZATION PROTEIN YHGH"/>
    <property type="match status" value="1"/>
</dbReference>
<evidence type="ECO:0000256" key="1">
    <source>
        <dbReference type="ARBA" id="ARBA00008007"/>
    </source>
</evidence>
<protein>
    <submittedName>
        <fullName evidence="2">ComF family protein</fullName>
    </submittedName>
</protein>
<dbReference type="AlphaFoldDB" id="A0A6I0DFU3"/>
<organism evidence="2 3">
    <name type="scientific">Brucella anthropi</name>
    <name type="common">Ochrobactrum anthropi</name>
    <dbReference type="NCBI Taxonomy" id="529"/>
    <lineage>
        <taxon>Bacteria</taxon>
        <taxon>Pseudomonadati</taxon>
        <taxon>Pseudomonadota</taxon>
        <taxon>Alphaproteobacteria</taxon>
        <taxon>Hyphomicrobiales</taxon>
        <taxon>Brucellaceae</taxon>
        <taxon>Brucella/Ochrobactrum group</taxon>
        <taxon>Brucella</taxon>
    </lineage>
</organism>
<dbReference type="Gene3D" id="3.40.50.2020">
    <property type="match status" value="1"/>
</dbReference>
<proteinExistence type="inferred from homology"/>
<sequence length="196" mass="21336">MAVEIHWQEIEGNWQSGVALDLHTTSSTPVGYNEAGHMQFDTVRPPIADLLYQLKYKHNQGAAQGIIETAAAFVQPHRAKFDILIPAPPSTARAIQPVYVLADGIGAAVQIPVIKCVGTTRPTAQLKNENDPAKRKELASGLYSVDPQHTAGKNILLFDDVFRSGTTLNEITKVLLEQGQASSVRVLTITKTRSNQ</sequence>
<dbReference type="InterPro" id="IPR029057">
    <property type="entry name" value="PRTase-like"/>
</dbReference>
<reference evidence="2 3" key="1">
    <citation type="submission" date="2019-09" db="EMBL/GenBank/DDBJ databases">
        <title>Taxonomic organization of the family Brucellaceae based on a phylogenomic approach.</title>
        <authorList>
            <person name="Leclercq S."/>
            <person name="Cloeckaert A."/>
            <person name="Zygmunt M.S."/>
        </authorList>
    </citation>
    <scope>NUCLEOTIDE SEQUENCE [LARGE SCALE GENOMIC DNA]</scope>
    <source>
        <strain evidence="2 3">CCUG 34461</strain>
    </source>
</reference>
<evidence type="ECO:0000313" key="2">
    <source>
        <dbReference type="EMBL" id="KAB2789937.1"/>
    </source>
</evidence>
<dbReference type="InterPro" id="IPR000836">
    <property type="entry name" value="PRTase_dom"/>
</dbReference>
<dbReference type="CDD" id="cd06223">
    <property type="entry name" value="PRTases_typeI"/>
    <property type="match status" value="1"/>
</dbReference>
<gene>
    <name evidence="2" type="ORF">F9L06_25150</name>
</gene>
<comment type="caution">
    <text evidence="2">The sequence shown here is derived from an EMBL/GenBank/DDBJ whole genome shotgun (WGS) entry which is preliminary data.</text>
</comment>
<dbReference type="Proteomes" id="UP000441102">
    <property type="component" value="Unassembled WGS sequence"/>
</dbReference>
<name>A0A6I0DFU3_BRUAN</name>
<dbReference type="SUPFAM" id="SSF53271">
    <property type="entry name" value="PRTase-like"/>
    <property type="match status" value="1"/>
</dbReference>
<dbReference type="InterPro" id="IPR051910">
    <property type="entry name" value="ComF/GntX_DNA_util-trans"/>
</dbReference>
<comment type="similarity">
    <text evidence="1">Belongs to the ComF/GntX family.</text>
</comment>
<dbReference type="EMBL" id="WBWX01000020">
    <property type="protein sequence ID" value="KAB2789937.1"/>
    <property type="molecule type" value="Genomic_DNA"/>
</dbReference>
<dbReference type="PANTHER" id="PTHR47505:SF1">
    <property type="entry name" value="DNA UTILIZATION PROTEIN YHGH"/>
    <property type="match status" value="1"/>
</dbReference>
<dbReference type="RefSeq" id="WP_038595146.1">
    <property type="nucleotide sequence ID" value="NZ_CP008817.1"/>
</dbReference>
<dbReference type="KEGG" id="oah:DR92_4521"/>
<evidence type="ECO:0000313" key="3">
    <source>
        <dbReference type="Proteomes" id="UP000441102"/>
    </source>
</evidence>